<proteinExistence type="predicted"/>
<feature type="region of interest" description="Disordered" evidence="1">
    <location>
        <begin position="40"/>
        <end position="59"/>
    </location>
</feature>
<sequence length="208" mass="21461">MGQDGRDPPHGSRDPWGSCFVDAAQYGNSNRYQVALVDQAGSRPTDSGGSRERDGGPGAFGVMARPTALLLPLVLLAPLLVRCSEPQAPALLAALPARSAPALARALRRALARSGQGPGDSPGPWLAVTLAADADTRAALAALCAALENHRPLLVVSMAPPPSAFAAALAAGYAKLPVLAYTGGYLDRAAQRWGSMFETAARSEIQVL</sequence>
<keyword evidence="3" id="KW-1185">Reference proteome</keyword>
<evidence type="ECO:0000256" key="1">
    <source>
        <dbReference type="SAM" id="MobiDB-lite"/>
    </source>
</evidence>
<organism evidence="2 3">
    <name type="scientific">Rhipicephalus sanguineus</name>
    <name type="common">Brown dog tick</name>
    <name type="synonym">Ixodes sanguineus</name>
    <dbReference type="NCBI Taxonomy" id="34632"/>
    <lineage>
        <taxon>Eukaryota</taxon>
        <taxon>Metazoa</taxon>
        <taxon>Ecdysozoa</taxon>
        <taxon>Arthropoda</taxon>
        <taxon>Chelicerata</taxon>
        <taxon>Arachnida</taxon>
        <taxon>Acari</taxon>
        <taxon>Parasitiformes</taxon>
        <taxon>Ixodida</taxon>
        <taxon>Ixodoidea</taxon>
        <taxon>Ixodidae</taxon>
        <taxon>Rhipicephalinae</taxon>
        <taxon>Rhipicephalus</taxon>
        <taxon>Rhipicephalus</taxon>
    </lineage>
</organism>
<dbReference type="EMBL" id="JABSTV010001255">
    <property type="protein sequence ID" value="KAH7935382.1"/>
    <property type="molecule type" value="Genomic_DNA"/>
</dbReference>
<comment type="caution">
    <text evidence="2">The sequence shown here is derived from an EMBL/GenBank/DDBJ whole genome shotgun (WGS) entry which is preliminary data.</text>
</comment>
<accession>A0A9D4PBU6</accession>
<evidence type="ECO:0000313" key="2">
    <source>
        <dbReference type="EMBL" id="KAH7935382.1"/>
    </source>
</evidence>
<reference evidence="2" key="1">
    <citation type="journal article" date="2020" name="Cell">
        <title>Large-Scale Comparative Analyses of Tick Genomes Elucidate Their Genetic Diversity and Vector Capacities.</title>
        <authorList>
            <consortium name="Tick Genome and Microbiome Consortium (TIGMIC)"/>
            <person name="Jia N."/>
            <person name="Wang J."/>
            <person name="Shi W."/>
            <person name="Du L."/>
            <person name="Sun Y."/>
            <person name="Zhan W."/>
            <person name="Jiang J.F."/>
            <person name="Wang Q."/>
            <person name="Zhang B."/>
            <person name="Ji P."/>
            <person name="Bell-Sakyi L."/>
            <person name="Cui X.M."/>
            <person name="Yuan T.T."/>
            <person name="Jiang B.G."/>
            <person name="Yang W.F."/>
            <person name="Lam T.T."/>
            <person name="Chang Q.C."/>
            <person name="Ding S.J."/>
            <person name="Wang X.J."/>
            <person name="Zhu J.G."/>
            <person name="Ruan X.D."/>
            <person name="Zhao L."/>
            <person name="Wei J.T."/>
            <person name="Ye R.Z."/>
            <person name="Que T.C."/>
            <person name="Du C.H."/>
            <person name="Zhou Y.H."/>
            <person name="Cheng J.X."/>
            <person name="Dai P.F."/>
            <person name="Guo W.B."/>
            <person name="Han X.H."/>
            <person name="Huang E.J."/>
            <person name="Li L.F."/>
            <person name="Wei W."/>
            <person name="Gao Y.C."/>
            <person name="Liu J.Z."/>
            <person name="Shao H.Z."/>
            <person name="Wang X."/>
            <person name="Wang C.C."/>
            <person name="Yang T.C."/>
            <person name="Huo Q.B."/>
            <person name="Li W."/>
            <person name="Chen H.Y."/>
            <person name="Chen S.E."/>
            <person name="Zhou L.G."/>
            <person name="Ni X.B."/>
            <person name="Tian J.H."/>
            <person name="Sheng Y."/>
            <person name="Liu T."/>
            <person name="Pan Y.S."/>
            <person name="Xia L.Y."/>
            <person name="Li J."/>
            <person name="Zhao F."/>
            <person name="Cao W.C."/>
        </authorList>
    </citation>
    <scope>NUCLEOTIDE SEQUENCE</scope>
    <source>
        <strain evidence="2">Rsan-2018</strain>
    </source>
</reference>
<gene>
    <name evidence="2" type="ORF">HPB52_006881</name>
</gene>
<dbReference type="AlphaFoldDB" id="A0A9D4PBU6"/>
<dbReference type="Proteomes" id="UP000821837">
    <property type="component" value="Unassembled WGS sequence"/>
</dbReference>
<evidence type="ECO:0000313" key="3">
    <source>
        <dbReference type="Proteomes" id="UP000821837"/>
    </source>
</evidence>
<reference evidence="2" key="2">
    <citation type="submission" date="2021-09" db="EMBL/GenBank/DDBJ databases">
        <authorList>
            <person name="Jia N."/>
            <person name="Wang J."/>
            <person name="Shi W."/>
            <person name="Du L."/>
            <person name="Sun Y."/>
            <person name="Zhan W."/>
            <person name="Jiang J."/>
            <person name="Wang Q."/>
            <person name="Zhang B."/>
            <person name="Ji P."/>
            <person name="Sakyi L.B."/>
            <person name="Cui X."/>
            <person name="Yuan T."/>
            <person name="Jiang B."/>
            <person name="Yang W."/>
            <person name="Lam T.T.-Y."/>
            <person name="Chang Q."/>
            <person name="Ding S."/>
            <person name="Wang X."/>
            <person name="Zhu J."/>
            <person name="Ruan X."/>
            <person name="Zhao L."/>
            <person name="Wei J."/>
            <person name="Que T."/>
            <person name="Du C."/>
            <person name="Cheng J."/>
            <person name="Dai P."/>
            <person name="Han X."/>
            <person name="Huang E."/>
            <person name="Gao Y."/>
            <person name="Liu J."/>
            <person name="Shao H."/>
            <person name="Ye R."/>
            <person name="Li L."/>
            <person name="Wei W."/>
            <person name="Wang X."/>
            <person name="Wang C."/>
            <person name="Huo Q."/>
            <person name="Li W."/>
            <person name="Guo W."/>
            <person name="Chen H."/>
            <person name="Chen S."/>
            <person name="Zhou L."/>
            <person name="Zhou L."/>
            <person name="Ni X."/>
            <person name="Tian J."/>
            <person name="Zhou Y."/>
            <person name="Sheng Y."/>
            <person name="Liu T."/>
            <person name="Pan Y."/>
            <person name="Xia L."/>
            <person name="Li J."/>
            <person name="Zhao F."/>
            <person name="Cao W."/>
        </authorList>
    </citation>
    <scope>NUCLEOTIDE SEQUENCE</scope>
    <source>
        <strain evidence="2">Rsan-2018</strain>
        <tissue evidence="2">Larvae</tissue>
    </source>
</reference>
<name>A0A9D4PBU6_RHISA</name>
<protein>
    <submittedName>
        <fullName evidence="2">Uncharacterized protein</fullName>
    </submittedName>
</protein>